<dbReference type="NCBIfam" id="NF005208">
    <property type="entry name" value="PRK06676.1"/>
    <property type="match status" value="1"/>
</dbReference>
<feature type="domain" description="S1 motif" evidence="8">
    <location>
        <begin position="205"/>
        <end position="273"/>
    </location>
</feature>
<feature type="domain" description="S1 motif" evidence="8">
    <location>
        <begin position="32"/>
        <end position="101"/>
    </location>
</feature>
<dbReference type="InterPro" id="IPR035104">
    <property type="entry name" value="Ribosomal_protein_S1-like"/>
</dbReference>
<evidence type="ECO:0000313" key="9">
    <source>
        <dbReference type="EMBL" id="CAB4710272.1"/>
    </source>
</evidence>
<dbReference type="CDD" id="cd04465">
    <property type="entry name" value="S1_RPS1_repeat_ec2_hs2"/>
    <property type="match status" value="1"/>
</dbReference>
<dbReference type="FunFam" id="2.40.50.140:FF:000035">
    <property type="entry name" value="30S ribosomal protein S1"/>
    <property type="match status" value="1"/>
</dbReference>
<keyword evidence="4" id="KW-0687">Ribonucleoprotein</keyword>
<evidence type="ECO:0000256" key="1">
    <source>
        <dbReference type="ARBA" id="ARBA00006767"/>
    </source>
</evidence>
<dbReference type="GO" id="GO:0005840">
    <property type="term" value="C:ribosome"/>
    <property type="evidence" value="ECO:0007669"/>
    <property type="project" value="UniProtKB-KW"/>
</dbReference>
<feature type="domain" description="S1 motif" evidence="8">
    <location>
        <begin position="119"/>
        <end position="184"/>
    </location>
</feature>
<dbReference type="GO" id="GO:0003735">
    <property type="term" value="F:structural constituent of ribosome"/>
    <property type="evidence" value="ECO:0007669"/>
    <property type="project" value="TreeGrafter"/>
</dbReference>
<dbReference type="SMART" id="SM00316">
    <property type="entry name" value="S1"/>
    <property type="match status" value="4"/>
</dbReference>
<dbReference type="GO" id="GO:0003729">
    <property type="term" value="F:mRNA binding"/>
    <property type="evidence" value="ECO:0007669"/>
    <property type="project" value="TreeGrafter"/>
</dbReference>
<evidence type="ECO:0000256" key="2">
    <source>
        <dbReference type="ARBA" id="ARBA00022884"/>
    </source>
</evidence>
<dbReference type="InterPro" id="IPR012340">
    <property type="entry name" value="NA-bd_OB-fold"/>
</dbReference>
<evidence type="ECO:0000259" key="8">
    <source>
        <dbReference type="PROSITE" id="PS50126"/>
    </source>
</evidence>
<evidence type="ECO:0000256" key="4">
    <source>
        <dbReference type="ARBA" id="ARBA00023274"/>
    </source>
</evidence>
<feature type="domain" description="S1 motif" evidence="8">
    <location>
        <begin position="290"/>
        <end position="359"/>
    </location>
</feature>
<dbReference type="NCBIfam" id="NF005911">
    <property type="entry name" value="PRK07899.1"/>
    <property type="match status" value="1"/>
</dbReference>
<dbReference type="EMBL" id="CAFBQA010000094">
    <property type="protein sequence ID" value="CAB5041688.1"/>
    <property type="molecule type" value="Genomic_DNA"/>
</dbReference>
<dbReference type="InterPro" id="IPR003029">
    <property type="entry name" value="S1_domain"/>
</dbReference>
<keyword evidence="3" id="KW-0689">Ribosomal protein</keyword>
<dbReference type="CDD" id="cd05687">
    <property type="entry name" value="S1_RPS1_repeat_ec1_hs1"/>
    <property type="match status" value="1"/>
</dbReference>
<dbReference type="AlphaFoldDB" id="A0A6J7SN13"/>
<sequence>MSTSPVVAVNDIGTAEDFLAAIDGTIKYFNDGDIVSGIVVKVDRDEVLLDIGYKTEGVIPSRELSIKHDVDPSEVVKTGDVVEALVLQKEDKEGRLILSKKRAQYERAWGTIEGKKERDEVVTGTVIEVVKGGLIVDIGLRGFLPASLVEMRRVRDLLPYIGKELDAKIIELDKNRNNVVLSRRAWLEQTQSQTRTTFLNQLQKGQVRSGVVSSIVNFGAFVDLGGVDGLVHVSELSWKHIDHPSEVVEVGTEVTVEVLDVDFERERVSLSLKATQEDPWQHFARTHTINQVVPGNVTKLVPFGAFVRVHEGIEGLVHISELAERHVEIPEQVVQVGDELFVKVIDIDLERRRISLSLKQANENGDTVVEAFDPTQYGMPAHYDESGNYIYPEGFDSDTNEWKPGFESAREEWERQYAEAQKRFEAHRKQAAEARAAEAEGAGSTPAEAAPVAAEEAVAE</sequence>
<evidence type="ECO:0000256" key="6">
    <source>
        <dbReference type="ARBA" id="ARBA00035517"/>
    </source>
</evidence>
<dbReference type="GO" id="GO:1990904">
    <property type="term" value="C:ribonucleoprotein complex"/>
    <property type="evidence" value="ECO:0007669"/>
    <property type="project" value="UniProtKB-KW"/>
</dbReference>
<dbReference type="Pfam" id="PF00575">
    <property type="entry name" value="S1"/>
    <property type="match status" value="4"/>
</dbReference>
<dbReference type="PROSITE" id="PS50126">
    <property type="entry name" value="S1"/>
    <property type="match status" value="4"/>
</dbReference>
<accession>A0A6J7SN13</accession>
<protein>
    <recommendedName>
        <fullName evidence="5">Small ribosomal subunit protein bS1</fullName>
    </recommendedName>
    <alternativeName>
        <fullName evidence="6">30S ribosomal protein S1</fullName>
    </alternativeName>
</protein>
<dbReference type="PANTHER" id="PTHR10724:SF7">
    <property type="entry name" value="SMALL RIBOSOMAL SUBUNIT PROTEIN BS1C"/>
    <property type="match status" value="1"/>
</dbReference>
<feature type="compositionally biased region" description="Low complexity" evidence="7">
    <location>
        <begin position="439"/>
        <end position="460"/>
    </location>
</feature>
<feature type="region of interest" description="Disordered" evidence="7">
    <location>
        <begin position="424"/>
        <end position="460"/>
    </location>
</feature>
<feature type="compositionally biased region" description="Basic and acidic residues" evidence="7">
    <location>
        <begin position="424"/>
        <end position="438"/>
    </location>
</feature>
<dbReference type="InterPro" id="IPR050437">
    <property type="entry name" value="Ribos_protein_bS1-like"/>
</dbReference>
<dbReference type="EMBL" id="CAEZXW010000081">
    <property type="protein sequence ID" value="CAB4710272.1"/>
    <property type="molecule type" value="Genomic_DNA"/>
</dbReference>
<dbReference type="GO" id="GO:0006412">
    <property type="term" value="P:translation"/>
    <property type="evidence" value="ECO:0007669"/>
    <property type="project" value="TreeGrafter"/>
</dbReference>
<evidence type="ECO:0000256" key="7">
    <source>
        <dbReference type="SAM" id="MobiDB-lite"/>
    </source>
</evidence>
<evidence type="ECO:0000313" key="10">
    <source>
        <dbReference type="EMBL" id="CAB5041688.1"/>
    </source>
</evidence>
<evidence type="ECO:0000256" key="3">
    <source>
        <dbReference type="ARBA" id="ARBA00022980"/>
    </source>
</evidence>
<dbReference type="CDD" id="cd05688">
    <property type="entry name" value="S1_RPS1_repeat_ec3"/>
    <property type="match status" value="1"/>
</dbReference>
<name>A0A6J7SN13_9ZZZZ</name>
<dbReference type="SUPFAM" id="SSF50249">
    <property type="entry name" value="Nucleic acid-binding proteins"/>
    <property type="match status" value="4"/>
</dbReference>
<organism evidence="10">
    <name type="scientific">freshwater metagenome</name>
    <dbReference type="NCBI Taxonomy" id="449393"/>
    <lineage>
        <taxon>unclassified sequences</taxon>
        <taxon>metagenomes</taxon>
        <taxon>ecological metagenomes</taxon>
    </lineage>
</organism>
<dbReference type="PRINTS" id="PR00681">
    <property type="entry name" value="RIBOSOMALS1"/>
</dbReference>
<dbReference type="PANTHER" id="PTHR10724">
    <property type="entry name" value="30S RIBOSOMAL PROTEIN S1"/>
    <property type="match status" value="1"/>
</dbReference>
<gene>
    <name evidence="9" type="ORF">UFOPK2593_01130</name>
    <name evidence="10" type="ORF">UFOPK4234_01335</name>
</gene>
<dbReference type="FunFam" id="2.40.50.140:FF:000031">
    <property type="entry name" value="30S ribosomal protein S1"/>
    <property type="match status" value="1"/>
</dbReference>
<dbReference type="Gene3D" id="2.40.50.140">
    <property type="entry name" value="Nucleic acid-binding proteins"/>
    <property type="match status" value="4"/>
</dbReference>
<keyword evidence="2" id="KW-0694">RNA-binding</keyword>
<reference evidence="10" key="1">
    <citation type="submission" date="2020-05" db="EMBL/GenBank/DDBJ databases">
        <authorList>
            <person name="Chiriac C."/>
            <person name="Salcher M."/>
            <person name="Ghai R."/>
            <person name="Kavagutti S V."/>
        </authorList>
    </citation>
    <scope>NUCLEOTIDE SEQUENCE</scope>
</reference>
<proteinExistence type="inferred from homology"/>
<comment type="similarity">
    <text evidence="1">Belongs to the bacterial ribosomal protein bS1 family.</text>
</comment>
<dbReference type="FunFam" id="2.40.50.140:FF:000039">
    <property type="entry name" value="30S ribosomal protein S1"/>
    <property type="match status" value="1"/>
</dbReference>
<evidence type="ECO:0000256" key="5">
    <source>
        <dbReference type="ARBA" id="ARBA00035293"/>
    </source>
</evidence>